<dbReference type="HOGENOM" id="CLU_3043874_0_0_10"/>
<keyword evidence="2" id="KW-1185">Reference proteome</keyword>
<name>H2BRR9_GILLR</name>
<reference evidence="2" key="1">
    <citation type="journal article" date="2012" name="Stand. Genomic Sci.">
        <title>Genome sequence of the Antarctic rhodopsins-containing flavobacterium Gillisia limnaea type strain (R-8282(T)).</title>
        <authorList>
            <person name="Riedel T."/>
            <person name="Held B."/>
            <person name="Nolan M."/>
            <person name="Lucas S."/>
            <person name="Lapidus A."/>
            <person name="Tice H."/>
            <person name="Del Rio T.G."/>
            <person name="Cheng J.F."/>
            <person name="Han C."/>
            <person name="Tapia R."/>
            <person name="Goodwin L.A."/>
            <person name="Pitluck S."/>
            <person name="Liolios K."/>
            <person name="Mavromatis K."/>
            <person name="Pagani I."/>
            <person name="Ivanova N."/>
            <person name="Mikhailova N."/>
            <person name="Pati A."/>
            <person name="Chen A."/>
            <person name="Palaniappan K."/>
            <person name="Land M."/>
            <person name="Rohde M."/>
            <person name="Tindall B.J."/>
            <person name="Detter J.C."/>
            <person name="Goker M."/>
            <person name="Bristow J."/>
            <person name="Eisen J.A."/>
            <person name="Markowitz V."/>
            <person name="Hugenholtz P."/>
            <person name="Kyrpides N.C."/>
            <person name="Klenk H.P."/>
            <person name="Woyke T."/>
        </authorList>
    </citation>
    <scope>NUCLEOTIDE SEQUENCE [LARGE SCALE GENOMIC DNA]</scope>
    <source>
        <strain evidence="2">DSM 15749 / LMG 21470 / R-8282</strain>
    </source>
</reference>
<sequence length="54" mass="6049">MGLKPYFTYLLDPWLKPGAMDENIFYISRRGKNNGAKALLYLLTEPLTKASGNG</sequence>
<dbReference type="EMBL" id="JH594606">
    <property type="protein sequence ID" value="EHQ01384.1"/>
    <property type="molecule type" value="Genomic_DNA"/>
</dbReference>
<dbReference type="Proteomes" id="UP000003844">
    <property type="component" value="Unassembled WGS sequence"/>
</dbReference>
<proteinExistence type="predicted"/>
<accession>H2BRR9</accession>
<dbReference type="AlphaFoldDB" id="H2BRR9"/>
<protein>
    <submittedName>
        <fullName evidence="1">Uncharacterized protein</fullName>
    </submittedName>
</protein>
<dbReference type="STRING" id="865937.Gilli_0673"/>
<evidence type="ECO:0000313" key="1">
    <source>
        <dbReference type="EMBL" id="EHQ01384.1"/>
    </source>
</evidence>
<gene>
    <name evidence="1" type="ORF">Gilli_0673</name>
</gene>
<organism evidence="1 2">
    <name type="scientific">Gillisia limnaea (strain DSM 15749 / LMG 21470 / R-8282)</name>
    <dbReference type="NCBI Taxonomy" id="865937"/>
    <lineage>
        <taxon>Bacteria</taxon>
        <taxon>Pseudomonadati</taxon>
        <taxon>Bacteroidota</taxon>
        <taxon>Flavobacteriia</taxon>
        <taxon>Flavobacteriales</taxon>
        <taxon>Flavobacteriaceae</taxon>
        <taxon>Gillisia</taxon>
    </lineage>
</organism>
<evidence type="ECO:0000313" key="2">
    <source>
        <dbReference type="Proteomes" id="UP000003844"/>
    </source>
</evidence>